<sequence>MISIGKATIKFLVSFLVYESNPSLNENQLTHLRSNIYQSNFKKKLLLHLPKYLCLLDDTDNGNNQCEYVIGRYISSNRLDPYRCRDLKKWILLYINQYISTERQKAIWNYSSKIQEIFYELNDINRLKTHSDSRVDENGEVVFNVTVSAFNGSKTTILGVSCNSSYKLALRGALIKTLRNPALRWHTNNDNKLSALLSLYGRNKNSGIDFF</sequence>
<proteinExistence type="predicted"/>
<comment type="caution">
    <text evidence="2">The sequence shown here is derived from an EMBL/GenBank/DDBJ whole genome shotgun (WGS) entry which is preliminary data.</text>
</comment>
<protein>
    <recommendedName>
        <fullName evidence="1">RNase III domain-containing protein</fullName>
    </recommendedName>
</protein>
<name>A0AAV5R629_PICKL</name>
<dbReference type="AlphaFoldDB" id="A0AAV5R629"/>
<dbReference type="InterPro" id="IPR000999">
    <property type="entry name" value="RNase_III_dom"/>
</dbReference>
<organism evidence="2 3">
    <name type="scientific">Pichia kluyveri</name>
    <name type="common">Yeast</name>
    <dbReference type="NCBI Taxonomy" id="36015"/>
    <lineage>
        <taxon>Eukaryota</taxon>
        <taxon>Fungi</taxon>
        <taxon>Dikarya</taxon>
        <taxon>Ascomycota</taxon>
        <taxon>Saccharomycotina</taxon>
        <taxon>Pichiomycetes</taxon>
        <taxon>Pichiales</taxon>
        <taxon>Pichiaceae</taxon>
        <taxon>Pichia</taxon>
    </lineage>
</organism>
<keyword evidence="3" id="KW-1185">Reference proteome</keyword>
<evidence type="ECO:0000313" key="3">
    <source>
        <dbReference type="Proteomes" id="UP001378960"/>
    </source>
</evidence>
<gene>
    <name evidence="2" type="ORF">DAPK24_035790</name>
</gene>
<reference evidence="2 3" key="1">
    <citation type="journal article" date="2023" name="Elife">
        <title>Identification of key yeast species and microbe-microbe interactions impacting larval growth of Drosophila in the wild.</title>
        <authorList>
            <person name="Mure A."/>
            <person name="Sugiura Y."/>
            <person name="Maeda R."/>
            <person name="Honda K."/>
            <person name="Sakurai N."/>
            <person name="Takahashi Y."/>
            <person name="Watada M."/>
            <person name="Katoh T."/>
            <person name="Gotoh A."/>
            <person name="Gotoh Y."/>
            <person name="Taniguchi I."/>
            <person name="Nakamura K."/>
            <person name="Hayashi T."/>
            <person name="Katayama T."/>
            <person name="Uemura T."/>
            <person name="Hattori Y."/>
        </authorList>
    </citation>
    <scope>NUCLEOTIDE SEQUENCE [LARGE SCALE GENOMIC DNA]</scope>
    <source>
        <strain evidence="2 3">PK-24</strain>
    </source>
</reference>
<dbReference type="EMBL" id="BTGB01000005">
    <property type="protein sequence ID" value="GMM47004.1"/>
    <property type="molecule type" value="Genomic_DNA"/>
</dbReference>
<dbReference type="GO" id="GO:0004525">
    <property type="term" value="F:ribonuclease III activity"/>
    <property type="evidence" value="ECO:0007669"/>
    <property type="project" value="InterPro"/>
</dbReference>
<dbReference type="Proteomes" id="UP001378960">
    <property type="component" value="Unassembled WGS sequence"/>
</dbReference>
<dbReference type="PROSITE" id="PS50142">
    <property type="entry name" value="RNASE_3_2"/>
    <property type="match status" value="1"/>
</dbReference>
<evidence type="ECO:0000313" key="2">
    <source>
        <dbReference type="EMBL" id="GMM47004.1"/>
    </source>
</evidence>
<accession>A0AAV5R629</accession>
<dbReference type="GO" id="GO:0006396">
    <property type="term" value="P:RNA processing"/>
    <property type="evidence" value="ECO:0007669"/>
    <property type="project" value="InterPro"/>
</dbReference>
<evidence type="ECO:0000259" key="1">
    <source>
        <dbReference type="PROSITE" id="PS50142"/>
    </source>
</evidence>
<feature type="domain" description="RNase III" evidence="1">
    <location>
        <begin position="1"/>
        <end position="36"/>
    </location>
</feature>